<dbReference type="OrthoDB" id="141494at2759"/>
<dbReference type="EMBL" id="NCKW01017052">
    <property type="protein sequence ID" value="POM59703.1"/>
    <property type="molecule type" value="Genomic_DNA"/>
</dbReference>
<sequence length="94" mass="10729">MEPQPLAGGHNSMGAYERHFIKDKSETKGGHHPVWGFPWVQPENTSSVAQVEALFWSWVPHKGCLVKELQAEAQLEIMLIRRDRQVQFAHLVAK</sequence>
<keyword evidence="2" id="KW-1185">Reference proteome</keyword>
<protein>
    <submittedName>
        <fullName evidence="1">ATP-binding cassette (ABC) Superfamily</fullName>
    </submittedName>
</protein>
<accession>A0A2P4X2C6</accession>
<dbReference type="Proteomes" id="UP000237271">
    <property type="component" value="Unassembled WGS sequence"/>
</dbReference>
<reference evidence="1 2" key="1">
    <citation type="journal article" date="2017" name="Genome Biol. Evol.">
        <title>Phytophthora megakarya and P. palmivora, closely related causal agents of cacao black pod rot, underwent increases in genome sizes and gene numbers by different mechanisms.</title>
        <authorList>
            <person name="Ali S.S."/>
            <person name="Shao J."/>
            <person name="Lary D.J."/>
            <person name="Kronmiller B."/>
            <person name="Shen D."/>
            <person name="Strem M.D."/>
            <person name="Amoako-Attah I."/>
            <person name="Akrofi A.Y."/>
            <person name="Begoude B.A."/>
            <person name="Ten Hoopen G.M."/>
            <person name="Coulibaly K."/>
            <person name="Kebe B.I."/>
            <person name="Melnick R.L."/>
            <person name="Guiltinan M.J."/>
            <person name="Tyler B.M."/>
            <person name="Meinhardt L.W."/>
            <person name="Bailey B.A."/>
        </authorList>
    </citation>
    <scope>NUCLEOTIDE SEQUENCE [LARGE SCALE GENOMIC DNA]</scope>
    <source>
        <strain evidence="2">sbr112.9</strain>
    </source>
</reference>
<keyword evidence="1" id="KW-0067">ATP-binding</keyword>
<dbReference type="GO" id="GO:0005524">
    <property type="term" value="F:ATP binding"/>
    <property type="evidence" value="ECO:0007669"/>
    <property type="project" value="UniProtKB-KW"/>
</dbReference>
<dbReference type="AlphaFoldDB" id="A0A2P4X2C6"/>
<organism evidence="1 2">
    <name type="scientific">Phytophthora palmivora</name>
    <dbReference type="NCBI Taxonomy" id="4796"/>
    <lineage>
        <taxon>Eukaryota</taxon>
        <taxon>Sar</taxon>
        <taxon>Stramenopiles</taxon>
        <taxon>Oomycota</taxon>
        <taxon>Peronosporomycetes</taxon>
        <taxon>Peronosporales</taxon>
        <taxon>Peronosporaceae</taxon>
        <taxon>Phytophthora</taxon>
    </lineage>
</organism>
<proteinExistence type="predicted"/>
<evidence type="ECO:0000313" key="1">
    <source>
        <dbReference type="EMBL" id="POM59703.1"/>
    </source>
</evidence>
<keyword evidence="1" id="KW-0547">Nucleotide-binding</keyword>
<name>A0A2P4X2C6_9STRA</name>
<comment type="caution">
    <text evidence="1">The sequence shown here is derived from an EMBL/GenBank/DDBJ whole genome shotgun (WGS) entry which is preliminary data.</text>
</comment>
<evidence type="ECO:0000313" key="2">
    <source>
        <dbReference type="Proteomes" id="UP000237271"/>
    </source>
</evidence>
<gene>
    <name evidence="1" type="ORF">PHPALM_31525</name>
</gene>